<sequence length="288" mass="32342">HPRPRFLVSSRLPASSGDHSDAGDQPQLPADELLQLPPRNRMGKIKPQALLQQSKKKKGPARISLSTIITCNLVIIVIVLSLYAAYRHWSKRSQFEANFNGSEVPDLTFRILTFYKDFETIGGARRSMKYELPTYAILNTSRGSVTLELYRDAAPELVERFLDLCQKGHFNGTQFHRVIKNHVIQVSSSQKMGAAEDWMVEGRSDSHLGMSPKHDAFMLGTSKNHDGKDFQLFITTAPIHDLGSKLIVFGRVVKGENVVQEIEEVDTDENYQPKLPVGISDITLKRDA</sequence>
<comment type="caution">
    <text evidence="5">The sequence shown here is derived from an EMBL/GenBank/DDBJ whole genome shotgun (WGS) entry which is preliminary data.</text>
</comment>
<dbReference type="AlphaFoldDB" id="A0A843WW99"/>
<keyword evidence="6" id="KW-1185">Reference proteome</keyword>
<dbReference type="CDD" id="cd00317">
    <property type="entry name" value="cyclophilin"/>
    <property type="match status" value="1"/>
</dbReference>
<keyword evidence="1" id="KW-0413">Isomerase</keyword>
<dbReference type="PANTHER" id="PTHR47269:SF1">
    <property type="entry name" value="PEPTIDYL-PROLYL CIS-TRANS ISOMERASE CYP21-4"/>
    <property type="match status" value="1"/>
</dbReference>
<accession>A0A843WW99</accession>
<dbReference type="Pfam" id="PF00160">
    <property type="entry name" value="Pro_isomerase"/>
    <property type="match status" value="1"/>
</dbReference>
<keyword evidence="3" id="KW-0812">Transmembrane</keyword>
<evidence type="ECO:0000313" key="5">
    <source>
        <dbReference type="EMBL" id="MQM09491.1"/>
    </source>
</evidence>
<gene>
    <name evidence="5" type="ORF">Taro_042365</name>
</gene>
<dbReference type="EC" id="5.2.1.8" evidence="1"/>
<evidence type="ECO:0000256" key="1">
    <source>
        <dbReference type="RuleBase" id="RU363019"/>
    </source>
</evidence>
<dbReference type="OrthoDB" id="271386at2759"/>
<proteinExistence type="inferred from homology"/>
<feature type="non-terminal residue" evidence="5">
    <location>
        <position position="1"/>
    </location>
</feature>
<dbReference type="PANTHER" id="PTHR47269">
    <property type="entry name" value="PEPTIDYL-PROLYL CIS-TRANS ISOMERASE CYP21-4"/>
    <property type="match status" value="1"/>
</dbReference>
<dbReference type="EMBL" id="NMUH01004392">
    <property type="protein sequence ID" value="MQM09491.1"/>
    <property type="molecule type" value="Genomic_DNA"/>
</dbReference>
<reference evidence="5" key="1">
    <citation type="submission" date="2017-07" db="EMBL/GenBank/DDBJ databases">
        <title>Taro Niue Genome Assembly and Annotation.</title>
        <authorList>
            <person name="Atibalentja N."/>
            <person name="Keating K."/>
            <person name="Fields C.J."/>
        </authorList>
    </citation>
    <scope>NUCLEOTIDE SEQUENCE</scope>
    <source>
        <strain evidence="5">Niue_2</strain>
        <tissue evidence="5">Leaf</tissue>
    </source>
</reference>
<evidence type="ECO:0000256" key="3">
    <source>
        <dbReference type="SAM" id="Phobius"/>
    </source>
</evidence>
<organism evidence="5 6">
    <name type="scientific">Colocasia esculenta</name>
    <name type="common">Wild taro</name>
    <name type="synonym">Arum esculentum</name>
    <dbReference type="NCBI Taxonomy" id="4460"/>
    <lineage>
        <taxon>Eukaryota</taxon>
        <taxon>Viridiplantae</taxon>
        <taxon>Streptophyta</taxon>
        <taxon>Embryophyta</taxon>
        <taxon>Tracheophyta</taxon>
        <taxon>Spermatophyta</taxon>
        <taxon>Magnoliopsida</taxon>
        <taxon>Liliopsida</taxon>
        <taxon>Araceae</taxon>
        <taxon>Aroideae</taxon>
        <taxon>Colocasieae</taxon>
        <taxon>Colocasia</taxon>
    </lineage>
</organism>
<protein>
    <recommendedName>
        <fullName evidence="1">Peptidyl-prolyl cis-trans isomerase</fullName>
        <shortName evidence="1">PPIase</shortName>
        <ecNumber evidence="1">5.2.1.8</ecNumber>
    </recommendedName>
</protein>
<dbReference type="Gene3D" id="2.40.100.10">
    <property type="entry name" value="Cyclophilin-like"/>
    <property type="match status" value="1"/>
</dbReference>
<evidence type="ECO:0000256" key="2">
    <source>
        <dbReference type="SAM" id="MobiDB-lite"/>
    </source>
</evidence>
<dbReference type="SUPFAM" id="SSF50891">
    <property type="entry name" value="Cyclophilin-like"/>
    <property type="match status" value="1"/>
</dbReference>
<dbReference type="PROSITE" id="PS50072">
    <property type="entry name" value="CSA_PPIASE_2"/>
    <property type="match status" value="1"/>
</dbReference>
<feature type="transmembrane region" description="Helical" evidence="3">
    <location>
        <begin position="63"/>
        <end position="86"/>
    </location>
</feature>
<name>A0A843WW99_COLES</name>
<comment type="catalytic activity">
    <reaction evidence="1">
        <text>[protein]-peptidylproline (omega=180) = [protein]-peptidylproline (omega=0)</text>
        <dbReference type="Rhea" id="RHEA:16237"/>
        <dbReference type="Rhea" id="RHEA-COMP:10747"/>
        <dbReference type="Rhea" id="RHEA-COMP:10748"/>
        <dbReference type="ChEBI" id="CHEBI:83833"/>
        <dbReference type="ChEBI" id="CHEBI:83834"/>
        <dbReference type="EC" id="5.2.1.8"/>
    </reaction>
</comment>
<comment type="function">
    <text evidence="1">PPIases accelerate the folding of proteins. It catalyzes the cis-trans isomerization of proline imidic peptide bonds in oligopeptides.</text>
</comment>
<evidence type="ECO:0000259" key="4">
    <source>
        <dbReference type="PROSITE" id="PS50072"/>
    </source>
</evidence>
<dbReference type="PRINTS" id="PR00153">
    <property type="entry name" value="CSAPPISMRASE"/>
</dbReference>
<feature type="region of interest" description="Disordered" evidence="2">
    <location>
        <begin position="1"/>
        <end position="32"/>
    </location>
</feature>
<dbReference type="InterPro" id="IPR029000">
    <property type="entry name" value="Cyclophilin-like_dom_sf"/>
</dbReference>
<keyword evidence="3" id="KW-1133">Transmembrane helix</keyword>
<comment type="similarity">
    <text evidence="1">Belongs to the cyclophilin-type PPIase family.</text>
</comment>
<evidence type="ECO:0000313" key="6">
    <source>
        <dbReference type="Proteomes" id="UP000652761"/>
    </source>
</evidence>
<dbReference type="Proteomes" id="UP000652761">
    <property type="component" value="Unassembled WGS sequence"/>
</dbReference>
<dbReference type="InterPro" id="IPR002130">
    <property type="entry name" value="Cyclophilin-type_PPIase_dom"/>
</dbReference>
<keyword evidence="1" id="KW-0697">Rotamase</keyword>
<feature type="domain" description="PPIase cyclophilin-type" evidence="4">
    <location>
        <begin position="132"/>
        <end position="284"/>
    </location>
</feature>
<keyword evidence="3" id="KW-0472">Membrane</keyword>
<dbReference type="GO" id="GO:0003755">
    <property type="term" value="F:peptidyl-prolyl cis-trans isomerase activity"/>
    <property type="evidence" value="ECO:0007669"/>
    <property type="project" value="UniProtKB-UniRule"/>
</dbReference>